<keyword evidence="1" id="KW-0472">Membrane</keyword>
<evidence type="ECO:0000313" key="2">
    <source>
        <dbReference type="EMBL" id="CRH00554.1"/>
    </source>
</evidence>
<keyword evidence="3" id="KW-1185">Reference proteome</keyword>
<gene>
    <name evidence="2" type="ORF">PRELSG_1020800</name>
</gene>
<dbReference type="EMBL" id="LN835305">
    <property type="protein sequence ID" value="CRH00554.1"/>
    <property type="molecule type" value="Genomic_DNA"/>
</dbReference>
<dbReference type="KEGG" id="prel:PRELSG_1020800"/>
<sequence length="450" mass="52287">MNYNIYIGQLCVKPKIIKREILKDWRDCLNNLNNYENNYIATYDTNNVCSVIDSTFSNWNEIINNEDKFCLFKDSNMIILLKNVSSSKCTSTCLHEKKFSKWSNCIDLGKDSYQIRVKGILSKPYGLDKCLGTLEKKNCFSKEVVTGDFLNDTASCTFNFSLHLDRCSYICSGNNATIPHVFKILHNNVDKYGLSCPINEKIILIEFCKYCEKEKKKRNSSNNSKVSLVDLKRHEDFSINSSEKYKIQNMQKHFPLYIFSSDSKYDLNFNKNNYSFASLDSSTNNSDMVPMNFLISNSVINLTDDDYNKLMKEGSVKVYKDNELIDYKYEDFEIKDENKINEEDKVEDEDKDDSYDDIYNKGTISERLPADDYKVPKIYNKEGEIKNYVIIISVLLSLLLIIFIIYYFDLIQKFKRILSKKRKSNKSMTIAAEKSSGIYIDNAFAETTNV</sequence>
<dbReference type="AlphaFoldDB" id="A0A1J1HAU0"/>
<keyword evidence="1" id="KW-1133">Transmembrane helix</keyword>
<evidence type="ECO:0000313" key="3">
    <source>
        <dbReference type="Proteomes" id="UP000220158"/>
    </source>
</evidence>
<reference evidence="2 3" key="1">
    <citation type="submission" date="2015-04" db="EMBL/GenBank/DDBJ databases">
        <authorList>
            <consortium name="Pathogen Informatics"/>
        </authorList>
    </citation>
    <scope>NUCLEOTIDE SEQUENCE [LARGE SCALE GENOMIC DNA]</scope>
    <source>
        <strain evidence="2 3">SGS1</strain>
    </source>
</reference>
<accession>A0A1J1HAU0</accession>
<dbReference type="Proteomes" id="UP000220158">
    <property type="component" value="Chromosome 10"/>
</dbReference>
<keyword evidence="1" id="KW-0812">Transmembrane</keyword>
<dbReference type="VEuPathDB" id="PlasmoDB:PRELSG_1020800"/>
<name>A0A1J1HAU0_PLARL</name>
<dbReference type="OMA" id="EFCKYCE"/>
<evidence type="ECO:0000256" key="1">
    <source>
        <dbReference type="SAM" id="Phobius"/>
    </source>
</evidence>
<organism evidence="2 3">
    <name type="scientific">Plasmodium relictum</name>
    <dbReference type="NCBI Taxonomy" id="85471"/>
    <lineage>
        <taxon>Eukaryota</taxon>
        <taxon>Sar</taxon>
        <taxon>Alveolata</taxon>
        <taxon>Apicomplexa</taxon>
        <taxon>Aconoidasida</taxon>
        <taxon>Haemosporida</taxon>
        <taxon>Plasmodiidae</taxon>
        <taxon>Plasmodium</taxon>
        <taxon>Plasmodium (Haemamoeba)</taxon>
    </lineage>
</organism>
<protein>
    <submittedName>
        <fullName evidence="2">Uncharacterized protein</fullName>
    </submittedName>
</protein>
<dbReference type="RefSeq" id="XP_028533557.1">
    <property type="nucleotide sequence ID" value="XM_028677138.1"/>
</dbReference>
<proteinExistence type="predicted"/>
<feature type="transmembrane region" description="Helical" evidence="1">
    <location>
        <begin position="388"/>
        <end position="408"/>
    </location>
</feature>
<dbReference type="OrthoDB" id="387446at2759"/>
<dbReference type="GeneID" id="39736675"/>